<evidence type="ECO:0000313" key="1">
    <source>
        <dbReference type="EMBL" id="ACG60328.1"/>
    </source>
</evidence>
<proteinExistence type="predicted"/>
<dbReference type="EMBL" id="EU876853">
    <property type="protein sequence ID" value="ACG60328.1"/>
    <property type="molecule type" value="Genomic_DNA"/>
</dbReference>
<keyword evidence="2" id="KW-1185">Reference proteome</keyword>
<dbReference type="Proteomes" id="UP000001862">
    <property type="component" value="Segment"/>
</dbReference>
<dbReference type="GeneID" id="6779492"/>
<evidence type="ECO:0000313" key="2">
    <source>
        <dbReference type="Proteomes" id="UP000001862"/>
    </source>
</evidence>
<reference evidence="2" key="1">
    <citation type="journal article" date="2009" name="Environ. Microbiol. Rep.">
        <title>Isolation and genomic characterization of the first phage infecting Iodobacteria: ?PLPE, a myovirus having a novel set of features.</title>
        <authorList>
            <person name="Leblanc C."/>
            <person name="Caumont-Sarcos A."/>
            <person name="Comeau A.M."/>
            <person name="Krisch H.M."/>
        </authorList>
    </citation>
    <scope>NUCLEOTIDE SEQUENCE [LARGE SCALE GENOMIC DNA]</scope>
</reference>
<dbReference type="KEGG" id="vg:6779492"/>
<accession>B5AX25</accession>
<gene>
    <name evidence="1" type="ORF">phiPLPE_06</name>
</gene>
<sequence length="90" mass="9809">MRTSAAHQEGIVALNAILQFSGSGSKTTGHDPASIYCKWAYNIANSPKEMPYTSVEKALLAFEEWRAEPPAGLIAKANKLKMNKPDGQPY</sequence>
<name>B5AX25_9CAUD</name>
<protein>
    <submittedName>
        <fullName evidence="1">Uncharacterized protein</fullName>
    </submittedName>
</protein>
<dbReference type="RefSeq" id="YP_002128440.1">
    <property type="nucleotide sequence ID" value="NC_011142.1"/>
</dbReference>
<organism evidence="1 2">
    <name type="scientific">Iodobacter phage PhiPLPE</name>
    <dbReference type="NCBI Taxonomy" id="551895"/>
    <lineage>
        <taxon>Viruses</taxon>
        <taxon>Duplodnaviria</taxon>
        <taxon>Heunggongvirae</taxon>
        <taxon>Uroviricota</taxon>
        <taxon>Caudoviricetes</taxon>
        <taxon>Iodovirus</taxon>
        <taxon>Iodovirus PLPE</taxon>
    </lineage>
</organism>